<dbReference type="InterPro" id="IPR001810">
    <property type="entry name" value="F-box_dom"/>
</dbReference>
<gene>
    <name evidence="2" type="ORF">C6P46_006063</name>
</gene>
<protein>
    <recommendedName>
        <fullName evidence="1">F-box domain-containing protein</fullName>
    </recommendedName>
</protein>
<dbReference type="InterPro" id="IPR036047">
    <property type="entry name" value="F-box-like_dom_sf"/>
</dbReference>
<dbReference type="SUPFAM" id="SSF52047">
    <property type="entry name" value="RNI-like"/>
    <property type="match status" value="1"/>
</dbReference>
<dbReference type="SUPFAM" id="SSF81383">
    <property type="entry name" value="F-box domain"/>
    <property type="match status" value="1"/>
</dbReference>
<dbReference type="AlphaFoldDB" id="A0A9P6VWW3"/>
<dbReference type="Pfam" id="PF12937">
    <property type="entry name" value="F-box-like"/>
    <property type="match status" value="1"/>
</dbReference>
<evidence type="ECO:0000313" key="3">
    <source>
        <dbReference type="Proteomes" id="UP000777482"/>
    </source>
</evidence>
<organism evidence="2 3">
    <name type="scientific">Rhodotorula mucilaginosa</name>
    <name type="common">Yeast</name>
    <name type="synonym">Rhodotorula rubra</name>
    <dbReference type="NCBI Taxonomy" id="5537"/>
    <lineage>
        <taxon>Eukaryota</taxon>
        <taxon>Fungi</taxon>
        <taxon>Dikarya</taxon>
        <taxon>Basidiomycota</taxon>
        <taxon>Pucciniomycotina</taxon>
        <taxon>Microbotryomycetes</taxon>
        <taxon>Sporidiobolales</taxon>
        <taxon>Sporidiobolaceae</taxon>
        <taxon>Rhodotorula</taxon>
    </lineage>
</organism>
<sequence>MSPSPRQRDDRGAAPIDSLPAEILLAVFAFAVRAHDDDRPGYDDPSIYQHFRRRTNPVVAISHVCRRWRALAHSTPTLWKTLYLDGDIDGDRAEAKAMWWNRRAANLSPPSRSHEARTIANYAQGEDEGTTVPPAATSKSSEVVSLVMTRIQDWTPDDFVALCDSLELLHLEESLESVRFSWMGGGLSTDENRQLQTAFRFLLPSAPTLRNLTVHSASHLRIGFSLPRLGHTFSALEQVEIRSCKLASPALDAYLLPTFLPRYAGESDWYPLTSLKRLVLVGPVWRLRYQDGTIASPVVSSADLPALEFAHLGSTAPPVFWDLLSHQSGTLRHLILEDHFDHPNLPDPDLVLGLANLCTLKLLRSAPLATRLLNCALHRTGQPALRFPHLETLEMPGAQQLEQGHLDLFATTRAPSLRRLVLSDTALARSNPPPTNQQLLLPSMARLEDLVLVQVEWTTAAAIVEAVETSRLPRLRRLTTDLQIADLDRWKLQYRGIEIRTDCDDSV</sequence>
<accession>A0A9P6VWW3</accession>
<feature type="domain" description="F-box" evidence="1">
    <location>
        <begin position="16"/>
        <end position="84"/>
    </location>
</feature>
<dbReference type="InterPro" id="IPR032675">
    <property type="entry name" value="LRR_dom_sf"/>
</dbReference>
<dbReference type="Gene3D" id="1.20.1280.50">
    <property type="match status" value="1"/>
</dbReference>
<name>A0A9P6VWW3_RHOMI</name>
<evidence type="ECO:0000313" key="2">
    <source>
        <dbReference type="EMBL" id="KAG0658104.1"/>
    </source>
</evidence>
<dbReference type="OrthoDB" id="2884925at2759"/>
<comment type="caution">
    <text evidence="2">The sequence shown here is derived from an EMBL/GenBank/DDBJ whole genome shotgun (WGS) entry which is preliminary data.</text>
</comment>
<evidence type="ECO:0000259" key="1">
    <source>
        <dbReference type="Pfam" id="PF12937"/>
    </source>
</evidence>
<dbReference type="Proteomes" id="UP000777482">
    <property type="component" value="Unassembled WGS sequence"/>
</dbReference>
<proteinExistence type="predicted"/>
<dbReference type="EMBL" id="PUHQ01000071">
    <property type="protein sequence ID" value="KAG0658104.1"/>
    <property type="molecule type" value="Genomic_DNA"/>
</dbReference>
<keyword evidence="3" id="KW-1185">Reference proteome</keyword>
<dbReference type="Gene3D" id="3.80.10.10">
    <property type="entry name" value="Ribonuclease Inhibitor"/>
    <property type="match status" value="1"/>
</dbReference>
<reference evidence="2 3" key="1">
    <citation type="submission" date="2020-11" db="EMBL/GenBank/DDBJ databases">
        <title>Kefir isolates.</title>
        <authorList>
            <person name="Marcisauskas S."/>
            <person name="Kim Y."/>
            <person name="Blasche S."/>
        </authorList>
    </citation>
    <scope>NUCLEOTIDE SEQUENCE [LARGE SCALE GENOMIC DNA]</scope>
    <source>
        <strain evidence="2 3">KR</strain>
    </source>
</reference>